<dbReference type="PANTHER" id="PTHR33133:SF21">
    <property type="entry name" value="TRANSMEMBRANE PROTEIN"/>
    <property type="match status" value="1"/>
</dbReference>
<feature type="transmembrane region" description="Helical" evidence="1">
    <location>
        <begin position="32"/>
        <end position="54"/>
    </location>
</feature>
<name>A0AAW0LTX6_QUESU</name>
<gene>
    <name evidence="2" type="ORF">CFP56_031468</name>
</gene>
<evidence type="ECO:0000313" key="2">
    <source>
        <dbReference type="EMBL" id="KAK7854611.1"/>
    </source>
</evidence>
<keyword evidence="3" id="KW-1185">Reference proteome</keyword>
<keyword evidence="1" id="KW-0472">Membrane</keyword>
<dbReference type="Proteomes" id="UP000237347">
    <property type="component" value="Unassembled WGS sequence"/>
</dbReference>
<evidence type="ECO:0000313" key="3">
    <source>
        <dbReference type="Proteomes" id="UP000237347"/>
    </source>
</evidence>
<feature type="transmembrane region" description="Helical" evidence="1">
    <location>
        <begin position="296"/>
        <end position="318"/>
    </location>
</feature>
<proteinExistence type="predicted"/>
<reference evidence="2 3" key="1">
    <citation type="journal article" date="2018" name="Sci. Data">
        <title>The draft genome sequence of cork oak.</title>
        <authorList>
            <person name="Ramos A.M."/>
            <person name="Usie A."/>
            <person name="Barbosa P."/>
            <person name="Barros P.M."/>
            <person name="Capote T."/>
            <person name="Chaves I."/>
            <person name="Simoes F."/>
            <person name="Abreu I."/>
            <person name="Carrasquinho I."/>
            <person name="Faro C."/>
            <person name="Guimaraes J.B."/>
            <person name="Mendonca D."/>
            <person name="Nobrega F."/>
            <person name="Rodrigues L."/>
            <person name="Saibo N.J.M."/>
            <person name="Varela M.C."/>
            <person name="Egas C."/>
            <person name="Matos J."/>
            <person name="Miguel C.M."/>
            <person name="Oliveira M.M."/>
            <person name="Ricardo C.P."/>
            <person name="Goncalves S."/>
        </authorList>
    </citation>
    <scope>NUCLEOTIDE SEQUENCE [LARGE SCALE GENOMIC DNA]</scope>
    <source>
        <strain evidence="3">cv. HL8</strain>
    </source>
</reference>
<feature type="transmembrane region" description="Helical" evidence="1">
    <location>
        <begin position="249"/>
        <end position="267"/>
    </location>
</feature>
<keyword evidence="1" id="KW-1133">Transmembrane helix</keyword>
<feature type="transmembrane region" description="Helical" evidence="1">
    <location>
        <begin position="202"/>
        <end position="228"/>
    </location>
</feature>
<feature type="transmembrane region" description="Helical" evidence="1">
    <location>
        <begin position="61"/>
        <end position="81"/>
    </location>
</feature>
<protein>
    <recommendedName>
        <fullName evidence="4">Transmembrane protein</fullName>
    </recommendedName>
</protein>
<comment type="caution">
    <text evidence="2">The sequence shown here is derived from an EMBL/GenBank/DDBJ whole genome shotgun (WGS) entry which is preliminary data.</text>
</comment>
<keyword evidence="1" id="KW-0812">Transmembrane</keyword>
<dbReference type="EMBL" id="PKMF04000053">
    <property type="protein sequence ID" value="KAK7854611.1"/>
    <property type="molecule type" value="Genomic_DNA"/>
</dbReference>
<evidence type="ECO:0008006" key="4">
    <source>
        <dbReference type="Google" id="ProtNLM"/>
    </source>
</evidence>
<feature type="transmembrane region" description="Helical" evidence="1">
    <location>
        <begin position="127"/>
        <end position="149"/>
    </location>
</feature>
<dbReference type="PANTHER" id="PTHR33133">
    <property type="entry name" value="OS08G0107100 PROTEIN-RELATED"/>
    <property type="match status" value="1"/>
</dbReference>
<organism evidence="2 3">
    <name type="scientific">Quercus suber</name>
    <name type="common">Cork oak</name>
    <dbReference type="NCBI Taxonomy" id="58331"/>
    <lineage>
        <taxon>Eukaryota</taxon>
        <taxon>Viridiplantae</taxon>
        <taxon>Streptophyta</taxon>
        <taxon>Embryophyta</taxon>
        <taxon>Tracheophyta</taxon>
        <taxon>Spermatophyta</taxon>
        <taxon>Magnoliopsida</taxon>
        <taxon>eudicotyledons</taxon>
        <taxon>Gunneridae</taxon>
        <taxon>Pentapetalae</taxon>
        <taxon>rosids</taxon>
        <taxon>fabids</taxon>
        <taxon>Fagales</taxon>
        <taxon>Fagaceae</taxon>
        <taxon>Quercus</taxon>
    </lineage>
</organism>
<feature type="transmembrane region" description="Helical" evidence="1">
    <location>
        <begin position="170"/>
        <end position="187"/>
    </location>
</feature>
<dbReference type="AlphaFoldDB" id="A0AAW0LTX6"/>
<evidence type="ECO:0000256" key="1">
    <source>
        <dbReference type="SAM" id="Phobius"/>
    </source>
</evidence>
<sequence length="335" mass="37565">MFERSDDTFLFFPPLSTLYISLKIFLRNKHIFLSIFALATLPLSFLLFSLSLFSHRLKSHVYHLEVIALRFSFLLFSLSLFSHRLKSHVYHLEVIALRSHTRFEARHVWQESRADALGLLKLRALFFLPNFLLSLVAAVTSVTSTFSAVHSERPTLVSSFAAVKLTWKRPSVTTIFIYAISLFYAQLPRTLAALSGSPGSEFLVLLLGSGLEVYLMAVLSLGLVVSIAEDRFGWEAIRIGSGLMAGRRVSGWVLSGLFVLVSGAIAMDLERIMDGQDLLSSTSTAMMVVDGVRNKVGLILLYGVVMLWSYIVNTVFYCECRKRHVNRVEDESVAV</sequence>
<accession>A0AAW0LTX6</accession>